<dbReference type="Pfam" id="PF12704">
    <property type="entry name" value="MacB_PCD"/>
    <property type="match status" value="2"/>
</dbReference>
<dbReference type="InterPro" id="IPR025857">
    <property type="entry name" value="MacB_PCD"/>
</dbReference>
<evidence type="ECO:0000256" key="3">
    <source>
        <dbReference type="ARBA" id="ARBA00022692"/>
    </source>
</evidence>
<reference evidence="9 10" key="1">
    <citation type="submission" date="2016-04" db="EMBL/GenBank/DDBJ databases">
        <authorList>
            <person name="Chen L."/>
            <person name="Zhuang W."/>
            <person name="Wang G."/>
        </authorList>
    </citation>
    <scope>NUCLEOTIDE SEQUENCE [LARGE SCALE GENOMIC DNA]</scope>
    <source>
        <strain evidence="10">GR20</strain>
    </source>
</reference>
<organism evidence="9 10">
    <name type="scientific">Niastella koreensis</name>
    <dbReference type="NCBI Taxonomy" id="354356"/>
    <lineage>
        <taxon>Bacteria</taxon>
        <taxon>Pseudomonadati</taxon>
        <taxon>Bacteroidota</taxon>
        <taxon>Chitinophagia</taxon>
        <taxon>Chitinophagales</taxon>
        <taxon>Chitinophagaceae</taxon>
        <taxon>Niastella</taxon>
    </lineage>
</organism>
<dbReference type="PANTHER" id="PTHR30572">
    <property type="entry name" value="MEMBRANE COMPONENT OF TRANSPORTER-RELATED"/>
    <property type="match status" value="1"/>
</dbReference>
<protein>
    <submittedName>
        <fullName evidence="9">Uncharacterized protein</fullName>
    </submittedName>
</protein>
<keyword evidence="4 6" id="KW-1133">Transmembrane helix</keyword>
<evidence type="ECO:0000256" key="2">
    <source>
        <dbReference type="ARBA" id="ARBA00022475"/>
    </source>
</evidence>
<gene>
    <name evidence="9" type="ORF">A4D02_23635</name>
</gene>
<feature type="transmembrane region" description="Helical" evidence="6">
    <location>
        <begin position="430"/>
        <end position="451"/>
    </location>
</feature>
<feature type="domain" description="MacB-like periplasmic core" evidence="8">
    <location>
        <begin position="20"/>
        <end position="237"/>
    </location>
</feature>
<feature type="transmembrane region" description="Helical" evidence="6">
    <location>
        <begin position="335"/>
        <end position="362"/>
    </location>
</feature>
<comment type="caution">
    <text evidence="9">The sequence shown here is derived from an EMBL/GenBank/DDBJ whole genome shotgun (WGS) entry which is preliminary data.</text>
</comment>
<feature type="transmembrane region" description="Helical" evidence="6">
    <location>
        <begin position="289"/>
        <end position="310"/>
    </location>
</feature>
<feature type="domain" description="ABC3 transporter permease C-terminal" evidence="7">
    <location>
        <begin position="683"/>
        <end position="792"/>
    </location>
</feature>
<keyword evidence="5 6" id="KW-0472">Membrane</keyword>
<evidence type="ECO:0000259" key="8">
    <source>
        <dbReference type="Pfam" id="PF12704"/>
    </source>
</evidence>
<dbReference type="InterPro" id="IPR003838">
    <property type="entry name" value="ABC3_permease_C"/>
</dbReference>
<comment type="subcellular location">
    <subcellularLocation>
        <location evidence="1">Cell membrane</location>
        <topology evidence="1">Multi-pass membrane protein</topology>
    </subcellularLocation>
</comment>
<feature type="transmembrane region" description="Helical" evidence="6">
    <location>
        <begin position="21"/>
        <end position="42"/>
    </location>
</feature>
<dbReference type="Pfam" id="PF02687">
    <property type="entry name" value="FtsX"/>
    <property type="match status" value="2"/>
</dbReference>
<evidence type="ECO:0000256" key="1">
    <source>
        <dbReference type="ARBA" id="ARBA00004651"/>
    </source>
</evidence>
<evidence type="ECO:0000313" key="10">
    <source>
        <dbReference type="Proteomes" id="UP000192277"/>
    </source>
</evidence>
<evidence type="ECO:0000259" key="7">
    <source>
        <dbReference type="Pfam" id="PF02687"/>
    </source>
</evidence>
<keyword evidence="3 6" id="KW-0812">Transmembrane</keyword>
<feature type="transmembrane region" description="Helical" evidence="6">
    <location>
        <begin position="763"/>
        <end position="784"/>
    </location>
</feature>
<evidence type="ECO:0000313" key="9">
    <source>
        <dbReference type="EMBL" id="OQP52191.1"/>
    </source>
</evidence>
<feature type="transmembrane region" description="Helical" evidence="6">
    <location>
        <begin position="724"/>
        <end position="751"/>
    </location>
</feature>
<keyword evidence="2" id="KW-1003">Cell membrane</keyword>
<feature type="domain" description="MacB-like periplasmic core" evidence="8">
    <location>
        <begin position="431"/>
        <end position="640"/>
    </location>
</feature>
<feature type="transmembrane region" description="Helical" evidence="6">
    <location>
        <begin position="680"/>
        <end position="703"/>
    </location>
</feature>
<proteinExistence type="predicted"/>
<name>A0ABX3P0C8_9BACT</name>
<dbReference type="RefSeq" id="WP_041347037.1">
    <property type="nucleotide sequence ID" value="NZ_LWBO01000004.1"/>
</dbReference>
<accession>A0ABX3P0C8</accession>
<keyword evidence="10" id="KW-1185">Reference proteome</keyword>
<dbReference type="EMBL" id="LWBO01000004">
    <property type="protein sequence ID" value="OQP52191.1"/>
    <property type="molecule type" value="Genomic_DNA"/>
</dbReference>
<evidence type="ECO:0000256" key="5">
    <source>
        <dbReference type="ARBA" id="ARBA00023136"/>
    </source>
</evidence>
<dbReference type="InterPro" id="IPR050250">
    <property type="entry name" value="Macrolide_Exporter_MacB"/>
</dbReference>
<feature type="domain" description="ABC3 transporter permease C-terminal" evidence="7">
    <location>
        <begin position="295"/>
        <end position="411"/>
    </location>
</feature>
<sequence length="803" mass="88738">MMGNYFKTALRSFKRNKGFTLLNIAGLTIGLAVCLLIIFYVFDETSYDRFNSKGDRIYRVNSDTKINASITSSAIAAPKAAEALQLNFPEIENTVRLLSDEEVRFKKGEELVLEKNTLFCDPSIFAVFTLPMLEGDPNTALAEPNTIVVTERMAEKYFGTTHVLGKVLTRVGDDNKSTICRITGVIKNLPAQCHFEADCLESMASQPIASNQNLAAFFPFHTYLLLKPQADYKKLEAKFPAFLKKYLDFIDAMEKQGDYIKLNLTPLYDIHLHSNRANELSANGNIQYIYIYSGVALFILLLACINFMNLSTAHAAGRAKEVGIRKVLGSPRTGLVLQFISESVLMSFFAMLTAVLLAWALLPAFNQIAGKSLTVTSTMIGWLLPAVTGITLIVGLLAGSYPAFFLSAFNPVKVLKGQTVAGVKGSRLRSLLVVFQFAISIFLIIGTLVVYNQLSYMQHKSLGFNRRQVLLVKHLNALNKQGAAFKQEVLHLPGVTSATLSSFVPTGHRRWTNYVSANNNVHQTEFWPVDEDYLRTMNMSLDKGRDFNAALSSDSSAIIINQTAARAMGFAGDALDKTIVLGDNQKQYHVIGVVKDFNFNSLRDNVSSVVLTMTTAFERKKQGDRPDVLAVKMNSDNLSALLAGIEKKWKSFSNNQEFDYSFMDEDFDNLYRAEQRTGKIAALFTTLAILIACLGLFGLAAYTAEQRTREIGIRKVLGANVPDLVVMLGASFLKLVCIAFLVAAPLAWLFMDKWLQGFAYRESISVWVFLVAGLGALLIAGLTISSQFIKAAVANPVKSLKVD</sequence>
<dbReference type="PANTHER" id="PTHR30572:SF18">
    <property type="entry name" value="ABC-TYPE MACROLIDE FAMILY EXPORT SYSTEM PERMEASE COMPONENT 2"/>
    <property type="match status" value="1"/>
</dbReference>
<evidence type="ECO:0000256" key="6">
    <source>
        <dbReference type="SAM" id="Phobius"/>
    </source>
</evidence>
<dbReference type="Proteomes" id="UP000192277">
    <property type="component" value="Unassembled WGS sequence"/>
</dbReference>
<evidence type="ECO:0000256" key="4">
    <source>
        <dbReference type="ARBA" id="ARBA00022989"/>
    </source>
</evidence>
<feature type="transmembrane region" description="Helical" evidence="6">
    <location>
        <begin position="382"/>
        <end position="409"/>
    </location>
</feature>